<keyword evidence="3" id="KW-1185">Reference proteome</keyword>
<protein>
    <submittedName>
        <fullName evidence="2">Uncharacterized protein</fullName>
    </submittedName>
</protein>
<dbReference type="AlphaFoldDB" id="W2RKV1"/>
<dbReference type="EMBL" id="KB822725">
    <property type="protein sequence ID" value="ETN36338.1"/>
    <property type="molecule type" value="Genomic_DNA"/>
</dbReference>
<proteinExistence type="predicted"/>
<dbReference type="VEuPathDB" id="FungiDB:HMPREF1541_08615"/>
<dbReference type="HOGENOM" id="CLU_796986_0_0_1"/>
<feature type="compositionally biased region" description="Basic and acidic residues" evidence="1">
    <location>
        <begin position="23"/>
        <end position="35"/>
    </location>
</feature>
<dbReference type="eggNOG" id="ENOG502SVX1">
    <property type="taxonomic scope" value="Eukaryota"/>
</dbReference>
<accession>W2RKV1</accession>
<evidence type="ECO:0000313" key="2">
    <source>
        <dbReference type="EMBL" id="ETN36338.1"/>
    </source>
</evidence>
<gene>
    <name evidence="2" type="ORF">HMPREF1541_08615</name>
</gene>
<dbReference type="InParanoid" id="W2RKV1"/>
<feature type="compositionally biased region" description="Polar residues" evidence="1">
    <location>
        <begin position="13"/>
        <end position="22"/>
    </location>
</feature>
<dbReference type="GeneID" id="19975954"/>
<organism evidence="2 3">
    <name type="scientific">Cyphellophora europaea (strain CBS 101466)</name>
    <name type="common">Phialophora europaea</name>
    <dbReference type="NCBI Taxonomy" id="1220924"/>
    <lineage>
        <taxon>Eukaryota</taxon>
        <taxon>Fungi</taxon>
        <taxon>Dikarya</taxon>
        <taxon>Ascomycota</taxon>
        <taxon>Pezizomycotina</taxon>
        <taxon>Eurotiomycetes</taxon>
        <taxon>Chaetothyriomycetidae</taxon>
        <taxon>Chaetothyriales</taxon>
        <taxon>Cyphellophoraceae</taxon>
        <taxon>Cyphellophora</taxon>
    </lineage>
</organism>
<feature type="region of interest" description="Disordered" evidence="1">
    <location>
        <begin position="1"/>
        <end position="37"/>
    </location>
</feature>
<dbReference type="OrthoDB" id="5421765at2759"/>
<evidence type="ECO:0000256" key="1">
    <source>
        <dbReference type="SAM" id="MobiDB-lite"/>
    </source>
</evidence>
<dbReference type="RefSeq" id="XP_008721156.1">
    <property type="nucleotide sequence ID" value="XM_008722934.1"/>
</dbReference>
<evidence type="ECO:0000313" key="3">
    <source>
        <dbReference type="Proteomes" id="UP000030752"/>
    </source>
</evidence>
<sequence length="348" mass="39136">MPAQDAASHEPATVTNPSQVLSHSDEPQRSQEAQKNKAISSISNILKWLCFGERRKEQDGRSMTFANLDYILPQSLDDSSIQAAVFDFFRRIDAHVNSRFYPDHVRLDEEDAVNAAPQSAHHATQPGLDVGALLRYERARFQTIKSLICGEVLEAIDFYGDQSKSLLPKVVTAFLSKVAKRREDDHPNRLSTSRWRTSTGYLLGDRQSPEDQAARDEAIQKIIQTLNPILQPFADPKHEDTRQADLVFICRKAEQLGMILLAQPAEWMFDWTSDPEPVSKEPGRCPVTSRPFVVFPALVKVTDKSARVIEPPQIVLSQKKVSFGSWKLDAQVLWEKPPHGGSKEDVTP</sequence>
<name>W2RKV1_CYPE1</name>
<dbReference type="Proteomes" id="UP000030752">
    <property type="component" value="Unassembled WGS sequence"/>
</dbReference>
<reference evidence="2 3" key="1">
    <citation type="submission" date="2013-03" db="EMBL/GenBank/DDBJ databases">
        <title>The Genome Sequence of Phialophora europaea CBS 101466.</title>
        <authorList>
            <consortium name="The Broad Institute Genomics Platform"/>
            <person name="Cuomo C."/>
            <person name="de Hoog S."/>
            <person name="Gorbushina A."/>
            <person name="Walker B."/>
            <person name="Young S.K."/>
            <person name="Zeng Q."/>
            <person name="Gargeya S."/>
            <person name="Fitzgerald M."/>
            <person name="Haas B."/>
            <person name="Abouelleil A."/>
            <person name="Allen A.W."/>
            <person name="Alvarado L."/>
            <person name="Arachchi H.M."/>
            <person name="Berlin A.M."/>
            <person name="Chapman S.B."/>
            <person name="Gainer-Dewar J."/>
            <person name="Goldberg J."/>
            <person name="Griggs A."/>
            <person name="Gujja S."/>
            <person name="Hansen M."/>
            <person name="Howarth C."/>
            <person name="Imamovic A."/>
            <person name="Ireland A."/>
            <person name="Larimer J."/>
            <person name="McCowan C."/>
            <person name="Murphy C."/>
            <person name="Pearson M."/>
            <person name="Poon T.W."/>
            <person name="Priest M."/>
            <person name="Roberts A."/>
            <person name="Saif S."/>
            <person name="Shea T."/>
            <person name="Sisk P."/>
            <person name="Sykes S."/>
            <person name="Wortman J."/>
            <person name="Nusbaum C."/>
            <person name="Birren B."/>
        </authorList>
    </citation>
    <scope>NUCLEOTIDE SEQUENCE [LARGE SCALE GENOMIC DNA]</scope>
    <source>
        <strain evidence="2 3">CBS 101466</strain>
    </source>
</reference>